<dbReference type="Proteomes" id="UP001381693">
    <property type="component" value="Unassembled WGS sequence"/>
</dbReference>
<gene>
    <name evidence="1" type="ORF">SK128_026724</name>
</gene>
<reference evidence="1 2" key="1">
    <citation type="submission" date="2023-11" db="EMBL/GenBank/DDBJ databases">
        <title>Halocaridina rubra genome assembly.</title>
        <authorList>
            <person name="Smith C."/>
        </authorList>
    </citation>
    <scope>NUCLEOTIDE SEQUENCE [LARGE SCALE GENOMIC DNA]</scope>
    <source>
        <strain evidence="1">EP-1</strain>
        <tissue evidence="1">Whole</tissue>
    </source>
</reference>
<protein>
    <submittedName>
        <fullName evidence="1">Uncharacterized protein</fullName>
    </submittedName>
</protein>
<sequence length="183" mass="21052">MNERKDEGVVIFCDEECRLQYLSEDHWLECVLLPTLLAIEMPCTNLPYKILKSFNHEEIKTMVKELRGQKQDKPESAGCSAEGIYKPSSYETVHYLCQNKEQTTSQYLYVQAQHAFVITKLLHKSGRYFIDGQGATISPERQDLISTGALLLSHILRMECNQHTVYDEKVGTKYKFVVTVIVI</sequence>
<evidence type="ECO:0000313" key="2">
    <source>
        <dbReference type="Proteomes" id="UP001381693"/>
    </source>
</evidence>
<accession>A0AAN9ADM1</accession>
<keyword evidence="2" id="KW-1185">Reference proteome</keyword>
<organism evidence="1 2">
    <name type="scientific">Halocaridina rubra</name>
    <name type="common">Hawaiian red shrimp</name>
    <dbReference type="NCBI Taxonomy" id="373956"/>
    <lineage>
        <taxon>Eukaryota</taxon>
        <taxon>Metazoa</taxon>
        <taxon>Ecdysozoa</taxon>
        <taxon>Arthropoda</taxon>
        <taxon>Crustacea</taxon>
        <taxon>Multicrustacea</taxon>
        <taxon>Malacostraca</taxon>
        <taxon>Eumalacostraca</taxon>
        <taxon>Eucarida</taxon>
        <taxon>Decapoda</taxon>
        <taxon>Pleocyemata</taxon>
        <taxon>Caridea</taxon>
        <taxon>Atyoidea</taxon>
        <taxon>Atyidae</taxon>
        <taxon>Halocaridina</taxon>
    </lineage>
</organism>
<dbReference type="EMBL" id="JAXCGZ010004069">
    <property type="protein sequence ID" value="KAK7082330.1"/>
    <property type="molecule type" value="Genomic_DNA"/>
</dbReference>
<comment type="caution">
    <text evidence="1">The sequence shown here is derived from an EMBL/GenBank/DDBJ whole genome shotgun (WGS) entry which is preliminary data.</text>
</comment>
<proteinExistence type="predicted"/>
<evidence type="ECO:0000313" key="1">
    <source>
        <dbReference type="EMBL" id="KAK7082330.1"/>
    </source>
</evidence>
<name>A0AAN9ADM1_HALRR</name>
<dbReference type="AlphaFoldDB" id="A0AAN9ADM1"/>